<evidence type="ECO:0000259" key="6">
    <source>
        <dbReference type="PROSITE" id="PS50865"/>
    </source>
</evidence>
<keyword evidence="8" id="KW-1185">Reference proteome</keyword>
<keyword evidence="3" id="KW-0862">Zinc</keyword>
<dbReference type="InterPro" id="IPR036361">
    <property type="entry name" value="SAP_dom_sf"/>
</dbReference>
<dbReference type="GO" id="GO:0008270">
    <property type="term" value="F:zinc ion binding"/>
    <property type="evidence" value="ECO:0007669"/>
    <property type="project" value="UniProtKB-KW"/>
</dbReference>
<feature type="domain" description="MYND-type" evidence="6">
    <location>
        <begin position="886"/>
        <end position="929"/>
    </location>
</feature>
<reference evidence="7 8" key="1">
    <citation type="journal article" date="2017" name="Mol. Biol. Evol.">
        <title>The 4-celled Tetrabaena socialis nuclear genome reveals the essential components for genetic control of cell number at the origin of multicellularity in the volvocine lineage.</title>
        <authorList>
            <person name="Featherston J."/>
            <person name="Arakaki Y."/>
            <person name="Hanschen E.R."/>
            <person name="Ferris P.J."/>
            <person name="Michod R.E."/>
            <person name="Olson B.J.S.C."/>
            <person name="Nozaki H."/>
            <person name="Durand P.M."/>
        </authorList>
    </citation>
    <scope>NUCLEOTIDE SEQUENCE [LARGE SCALE GENOMIC DNA]</scope>
    <source>
        <strain evidence="7 8">NIES-571</strain>
    </source>
</reference>
<evidence type="ECO:0000313" key="8">
    <source>
        <dbReference type="Proteomes" id="UP000236333"/>
    </source>
</evidence>
<sequence>MAGVGVLWRTSRTPSNVWRVSPGPLSETPESNPDSSCGQKLYAPLAGADLFVQYELVPHASRLLQRVVDHYAAIQASGGAESLSATTRRGLLEGDPLLQTLEFGRVLGLTLEQAAMVVGVAGFETKPYDQLPAAVRRLVWQLDALPTRVALADAVRLVANKALPAVKAAEAATAMSGAGTPQAAMQSARSSSDWPAHRTAPTAGTTAATSSSPSAHTSPYYPPSCMLLRAAAKGLALLCIGAAAVQEAGAGAAATAASQRQLLSCKVSGVLGAMCAAVLAAPMGADWPTDLATLVGAAHEDLLEAQHYLNTYLCNLALHQQSTLPALATELLAVPEVVRLRWMGLEQLAALGVEEAAGSVGPARVGWPLLNRQLLEHVNKARFGGNLSMGLVFSYIVDAAIMPVMDAWPSPDTAAPPGLTPSRQCLATLAAPIARAMCAEAEALASQLPPNADLGGLLRSLQRLSNVVHSVISGALESEKHAALPDALEAFGWVLCTAAAPWGSTSGDASPAMKVVYKMNALLLEASSLPPITLAACARRLLPTGLLRTLDFVIRQEMAGSGGVPDSFIVTACSFVLDALLVPIMRARLESCRAGAPLPLRHKAQRQAPRAGGGRGGEGGGGPLWHPQDELGLVVTLAKLVRREAAAAPALSGRQHLVNMCTWGTMLCRVTLGGTSGPTSGLVALVADLPAPPLPASGGAGVATADPRPQSPAARSAERVRAAVLETIMLCNRTLLQLLEVYCDSFTVYMGSRQFARELLGAGNGQLEHLVMVPAVLILSTIRSSAAAELLAAQPQRPLAALGRVLAGAAAAAAAARHGRAANTAVSPVWSTTPELAACVPQSIGMMAMEEQLAWKPVRAAAAAGGLGGAPLWPPRVLRLCGNPGCRNLGGGDVEADLKLQQCSGCRVLRYCCTDCQREHWRQGHKAECAAVAAGGSAGMPAVSSMPAPAVASDTAAGGSTVAGPGTGGAELVGGRWSLEELMAMRPRELKALLAARGVDCSDCVEKADLARRVLERC</sequence>
<feature type="compositionally biased region" description="Gly residues" evidence="5">
    <location>
        <begin position="611"/>
        <end position="623"/>
    </location>
</feature>
<evidence type="ECO:0000256" key="2">
    <source>
        <dbReference type="ARBA" id="ARBA00022771"/>
    </source>
</evidence>
<evidence type="ECO:0000313" key="7">
    <source>
        <dbReference type="EMBL" id="PNH08846.1"/>
    </source>
</evidence>
<proteinExistence type="predicted"/>
<dbReference type="Gene3D" id="6.10.140.2220">
    <property type="match status" value="1"/>
</dbReference>
<evidence type="ECO:0000256" key="3">
    <source>
        <dbReference type="ARBA" id="ARBA00022833"/>
    </source>
</evidence>
<organism evidence="7 8">
    <name type="scientific">Tetrabaena socialis</name>
    <dbReference type="NCBI Taxonomy" id="47790"/>
    <lineage>
        <taxon>Eukaryota</taxon>
        <taxon>Viridiplantae</taxon>
        <taxon>Chlorophyta</taxon>
        <taxon>core chlorophytes</taxon>
        <taxon>Chlorophyceae</taxon>
        <taxon>CS clade</taxon>
        <taxon>Chlamydomonadales</taxon>
        <taxon>Tetrabaenaceae</taxon>
        <taxon>Tetrabaena</taxon>
    </lineage>
</organism>
<feature type="compositionally biased region" description="Polar residues" evidence="5">
    <location>
        <begin position="183"/>
        <end position="193"/>
    </location>
</feature>
<dbReference type="Pfam" id="PF01753">
    <property type="entry name" value="zf-MYND"/>
    <property type="match status" value="1"/>
</dbReference>
<evidence type="ECO:0000256" key="1">
    <source>
        <dbReference type="ARBA" id="ARBA00022723"/>
    </source>
</evidence>
<feature type="compositionally biased region" description="Low complexity" evidence="5">
    <location>
        <begin position="197"/>
        <end position="216"/>
    </location>
</feature>
<dbReference type="EMBL" id="PGGS01000114">
    <property type="protein sequence ID" value="PNH08846.1"/>
    <property type="molecule type" value="Genomic_DNA"/>
</dbReference>
<feature type="region of interest" description="Disordered" evidence="5">
    <location>
        <begin position="603"/>
        <end position="623"/>
    </location>
</feature>
<accession>A0A2J8A8I3</accession>
<dbReference type="SUPFAM" id="SSF68906">
    <property type="entry name" value="SAP domain"/>
    <property type="match status" value="1"/>
</dbReference>
<gene>
    <name evidence="7" type="ORF">TSOC_004577</name>
</gene>
<dbReference type="Proteomes" id="UP000236333">
    <property type="component" value="Unassembled WGS sequence"/>
</dbReference>
<keyword evidence="1" id="KW-0479">Metal-binding</keyword>
<dbReference type="PROSITE" id="PS50865">
    <property type="entry name" value="ZF_MYND_2"/>
    <property type="match status" value="1"/>
</dbReference>
<evidence type="ECO:0000256" key="4">
    <source>
        <dbReference type="PROSITE-ProRule" id="PRU00134"/>
    </source>
</evidence>
<evidence type="ECO:0000256" key="5">
    <source>
        <dbReference type="SAM" id="MobiDB-lite"/>
    </source>
</evidence>
<dbReference type="SUPFAM" id="SSF144232">
    <property type="entry name" value="HIT/MYND zinc finger-like"/>
    <property type="match status" value="1"/>
</dbReference>
<dbReference type="InterPro" id="IPR002893">
    <property type="entry name" value="Znf_MYND"/>
</dbReference>
<feature type="region of interest" description="Disordered" evidence="5">
    <location>
        <begin position="180"/>
        <end position="216"/>
    </location>
</feature>
<dbReference type="OrthoDB" id="548071at2759"/>
<name>A0A2J8A8I3_9CHLO</name>
<dbReference type="AlphaFoldDB" id="A0A2J8A8I3"/>
<protein>
    <recommendedName>
        <fullName evidence="6">MYND-type domain-containing protein</fullName>
    </recommendedName>
</protein>
<dbReference type="Gene3D" id="1.10.720.30">
    <property type="entry name" value="SAP domain"/>
    <property type="match status" value="1"/>
</dbReference>
<keyword evidence="2 4" id="KW-0863">Zinc-finger</keyword>
<comment type="caution">
    <text evidence="7">The sequence shown here is derived from an EMBL/GenBank/DDBJ whole genome shotgun (WGS) entry which is preliminary data.</text>
</comment>